<evidence type="ECO:0000256" key="1">
    <source>
        <dbReference type="SAM" id="Coils"/>
    </source>
</evidence>
<reference evidence="2 3" key="1">
    <citation type="submission" date="2024-02" db="EMBL/GenBank/DDBJ databases">
        <authorList>
            <person name="Chen Y."/>
            <person name="Shah S."/>
            <person name="Dougan E. K."/>
            <person name="Thang M."/>
            <person name="Chan C."/>
        </authorList>
    </citation>
    <scope>NUCLEOTIDE SEQUENCE [LARGE SCALE GENOMIC DNA]</scope>
</reference>
<sequence length="1289" mass="140225">MNALQGMEARVIEQVTARIQDLKQDINKQQQEITQLPQEMVASLPTPTESGRKRHNLKPRDDHFELCRKTTLTKAHNKRQVGSSKHQHNISLSQHGRHMNEAGTESSCNESSQVPVFEPAVGSTACCNFDGLHCAGCMDLSDDGSTCVTCAGGFIQNSTVGACQACMDFTWENKEGQNCYEISAESCGGEKFKGFSSNEACCHCGGGHRAATPFTYYVGPTVLGASEIVGHPVPRTGSKYSVNQERECELVKYGLTIDASTGELKFAESCSGPNVGCEGSKATEAFTVSCTVTAEQEGPDALTASALLTVIAYQGFSYTSAYPRIFHDDVQTSYTPEIAGEVTQDSFQLSGCSPDVSGRVTLDANSGVLTLDANVDAASGVTGVDGVGATTGAVCYITATIDSVSSTVPVVVLWPEIWDALAYENHDSSTVLYATVGQRAPLLKPTVEEGKVPPSRFSAYHSDVSFDVLTGAGTYQGLLLFHLDVSTGYFRLEPSPALVDVLADFTTRAELALTITVFAHYEWPALATGPVKQMELMLSIRDSTCWVTQELSFSARQTLGSADSEGACKKLCRSDLQCTHMSFSDSVCYSYSRLCTGDCEYGTVDVVARYANCAERTSCVTISMNDHYYLSGEYCPYGESGDGQVFLKVGRTEQDSFWLTANDDSGSCDKDTYGSMLRTTDATHDFWNVSKNYVEHHGEVVACIGKTISQIVDTVFETSSSLVSWCSDGKLDDSGTYCCSFGCTQCTQQGCGSAGTVEGDVCCSQENECTTITEVGCKVPDTPLDLVTMASLSAPSCGAPNLTLAETIRSGSSATAEVSEVFGLILDDPATEVEADYWLHPCHCAPPDWGNNAPVSADAFAETPATTSNIFDAPPFQIVDGAFVCEQASLLNIYLAEDDPTAESFQPTDVHTCQVHCADEEEVTGEACYFFWFGTIGQSQQCWTFKACTTLFRRVGMSGQLMATPWGSKVCALANAELCWHVTKRREFLTASQPQTYPTCLHQSLFEQCDQKLMLGGTSVSGCGQCKYAPVPQDYPTWSTIADSEYHRRRRSGITLNVVEFGDALFEDNNNLMYGSTSGAGFSSANTVGSFLYGANCYYIQQDKQAFANESDAEVLTVTPPWDAVVYLQWYDAEDYVAMSHLRVEPFKRWPTYNDWSYVMNASNPLRPYRTMESMWFKQKVSAGEPVEFYGSDPGTNEEYLPPLIFFCPANIEATLSLSKSVMPSVFEHGSSLHARCWTERYRSKDSENYTAIAAEIRCVAGTWVNAEGTKGLANFERLERQLFGAISA</sequence>
<gene>
    <name evidence="2" type="ORF">SCF082_LOCUS11157</name>
</gene>
<dbReference type="Proteomes" id="UP001642464">
    <property type="component" value="Unassembled WGS sequence"/>
</dbReference>
<evidence type="ECO:0000313" key="2">
    <source>
        <dbReference type="EMBL" id="CAK9011593.1"/>
    </source>
</evidence>
<proteinExistence type="predicted"/>
<evidence type="ECO:0000313" key="3">
    <source>
        <dbReference type="Proteomes" id="UP001642464"/>
    </source>
</evidence>
<feature type="coiled-coil region" evidence="1">
    <location>
        <begin position="12"/>
        <end position="39"/>
    </location>
</feature>
<organism evidence="2 3">
    <name type="scientific">Durusdinium trenchii</name>
    <dbReference type="NCBI Taxonomy" id="1381693"/>
    <lineage>
        <taxon>Eukaryota</taxon>
        <taxon>Sar</taxon>
        <taxon>Alveolata</taxon>
        <taxon>Dinophyceae</taxon>
        <taxon>Suessiales</taxon>
        <taxon>Symbiodiniaceae</taxon>
        <taxon>Durusdinium</taxon>
    </lineage>
</organism>
<keyword evidence="3" id="KW-1185">Reference proteome</keyword>
<keyword evidence="1" id="KW-0175">Coiled coil</keyword>
<dbReference type="EMBL" id="CAXAMM010006591">
    <property type="protein sequence ID" value="CAK9011593.1"/>
    <property type="molecule type" value="Genomic_DNA"/>
</dbReference>
<comment type="caution">
    <text evidence="2">The sequence shown here is derived from an EMBL/GenBank/DDBJ whole genome shotgun (WGS) entry which is preliminary data.</text>
</comment>
<protein>
    <submittedName>
        <fullName evidence="2">Uncharacterized protein</fullName>
    </submittedName>
</protein>
<accession>A0ABP0JB10</accession>
<name>A0ABP0JB10_9DINO</name>